<keyword evidence="3" id="KW-0255">Endonuclease</keyword>
<reference evidence="4" key="1">
    <citation type="submission" date="2021-04" db="EMBL/GenBank/DDBJ databases">
        <title>Sinoanaerobacter chloroacetimidivorans sp. nov., an obligate anaerobic bacterium isolated from anaerobic sludge.</title>
        <authorList>
            <person name="Bao Y."/>
        </authorList>
    </citation>
    <scope>NUCLEOTIDE SEQUENCE</scope>
    <source>
        <strain evidence="4">BAD-6</strain>
    </source>
</reference>
<evidence type="ECO:0000256" key="1">
    <source>
        <dbReference type="ARBA" id="ARBA00007521"/>
    </source>
</evidence>
<dbReference type="Gene3D" id="2.30.30.110">
    <property type="match status" value="1"/>
</dbReference>
<keyword evidence="5" id="KW-1185">Reference proteome</keyword>
<dbReference type="Proteomes" id="UP000675664">
    <property type="component" value="Unassembled WGS sequence"/>
</dbReference>
<organism evidence="4 5">
    <name type="scientific">Sinanaerobacter chloroacetimidivorans</name>
    <dbReference type="NCBI Taxonomy" id="2818044"/>
    <lineage>
        <taxon>Bacteria</taxon>
        <taxon>Bacillati</taxon>
        <taxon>Bacillota</taxon>
        <taxon>Clostridia</taxon>
        <taxon>Peptostreptococcales</taxon>
        <taxon>Anaerovoracaceae</taxon>
        <taxon>Sinanaerobacter</taxon>
    </lineage>
</organism>
<comment type="similarity">
    <text evidence="1 3">Belongs to the PemK/MazF family.</text>
</comment>
<evidence type="ECO:0000256" key="2">
    <source>
        <dbReference type="ARBA" id="ARBA00022649"/>
    </source>
</evidence>
<dbReference type="RefSeq" id="WP_227016574.1">
    <property type="nucleotide sequence ID" value="NZ_JAGSND010000001.1"/>
</dbReference>
<accession>A0A8J7VWQ5</accession>
<dbReference type="PANTHER" id="PTHR33988">
    <property type="entry name" value="ENDORIBONUCLEASE MAZF-RELATED"/>
    <property type="match status" value="1"/>
</dbReference>
<keyword evidence="3" id="KW-0378">Hydrolase</keyword>
<keyword evidence="3" id="KW-0540">Nuclease</keyword>
<comment type="caution">
    <text evidence="4">The sequence shown here is derived from an EMBL/GenBank/DDBJ whole genome shotgun (WGS) entry which is preliminary data.</text>
</comment>
<name>A0A8J7VWQ5_9FIRM</name>
<dbReference type="Pfam" id="PF02452">
    <property type="entry name" value="PemK_toxin"/>
    <property type="match status" value="1"/>
</dbReference>
<dbReference type="AlphaFoldDB" id="A0A8J7VWQ5"/>
<dbReference type="InterPro" id="IPR011067">
    <property type="entry name" value="Plasmid_toxin/cell-grow_inhib"/>
</dbReference>
<dbReference type="GO" id="GO:0016787">
    <property type="term" value="F:hydrolase activity"/>
    <property type="evidence" value="ECO:0007669"/>
    <property type="project" value="UniProtKB-KW"/>
</dbReference>
<sequence>MNIRKGDIFYADLTPIVGSEQGGIRPVLIIQNNIGNRYSPTVIAAAITSQTSKHPLPTHVSLDGICGLRRDSTILLEQIRTIDRSRLREYIGRLELEKLQAVDQAMAVSLGLENPVMLTQQMCMDM</sequence>
<gene>
    <name evidence="4" type="ORF">KCX82_01015</name>
</gene>
<reference evidence="4" key="2">
    <citation type="submission" date="2021-04" db="EMBL/GenBank/DDBJ databases">
        <authorList>
            <person name="Liu J."/>
        </authorList>
    </citation>
    <scope>NUCLEOTIDE SEQUENCE</scope>
    <source>
        <strain evidence="4">BAD-6</strain>
    </source>
</reference>
<dbReference type="GO" id="GO:0003677">
    <property type="term" value="F:DNA binding"/>
    <property type="evidence" value="ECO:0007669"/>
    <property type="project" value="InterPro"/>
</dbReference>
<protein>
    <recommendedName>
        <fullName evidence="3">mRNA interferase</fullName>
        <ecNumber evidence="3">3.1.-.-</ecNumber>
    </recommendedName>
</protein>
<dbReference type="PANTHER" id="PTHR33988:SF2">
    <property type="entry name" value="ENDORIBONUCLEASE MAZF"/>
    <property type="match status" value="1"/>
</dbReference>
<dbReference type="GO" id="GO:0004521">
    <property type="term" value="F:RNA endonuclease activity"/>
    <property type="evidence" value="ECO:0007669"/>
    <property type="project" value="TreeGrafter"/>
</dbReference>
<dbReference type="EC" id="3.1.-.-" evidence="3"/>
<dbReference type="GO" id="GO:0016075">
    <property type="term" value="P:rRNA catabolic process"/>
    <property type="evidence" value="ECO:0007669"/>
    <property type="project" value="TreeGrafter"/>
</dbReference>
<dbReference type="EMBL" id="JAGSND010000001">
    <property type="protein sequence ID" value="MBR0596444.1"/>
    <property type="molecule type" value="Genomic_DNA"/>
</dbReference>
<keyword evidence="2" id="KW-1277">Toxin-antitoxin system</keyword>
<dbReference type="InterPro" id="IPR003477">
    <property type="entry name" value="PemK-like"/>
</dbReference>
<dbReference type="GO" id="GO:0006402">
    <property type="term" value="P:mRNA catabolic process"/>
    <property type="evidence" value="ECO:0007669"/>
    <property type="project" value="TreeGrafter"/>
</dbReference>
<dbReference type="SUPFAM" id="SSF50118">
    <property type="entry name" value="Cell growth inhibitor/plasmid maintenance toxic component"/>
    <property type="match status" value="1"/>
</dbReference>
<proteinExistence type="inferred from homology"/>
<dbReference type="PIRSF" id="PIRSF033490">
    <property type="entry name" value="MazF"/>
    <property type="match status" value="1"/>
</dbReference>
<evidence type="ECO:0000256" key="3">
    <source>
        <dbReference type="PIRNR" id="PIRNR033490"/>
    </source>
</evidence>
<evidence type="ECO:0000313" key="4">
    <source>
        <dbReference type="EMBL" id="MBR0596444.1"/>
    </source>
</evidence>
<evidence type="ECO:0000313" key="5">
    <source>
        <dbReference type="Proteomes" id="UP000675664"/>
    </source>
</evidence>
<comment type="function">
    <text evidence="3">Toxic component of a type II toxin-antitoxin (TA) system.</text>
</comment>